<feature type="compositionally biased region" description="Polar residues" evidence="1">
    <location>
        <begin position="39"/>
        <end position="55"/>
    </location>
</feature>
<sequence>MKPTNNSTEEDIVPTTDNKQDETPNGEAESTTPTPPVASGNNGKNETDSGTTEDIPNNALESDVAGTEEKKMRIKILIRRNQQPPSPKQTIRQRLATVTAAPRSPTPPPLFCFFLLLRVRLLLLWWPRKSEGERAVHRPHTHSSFTLSLC</sequence>
<name>K2NBL9_TRYCR</name>
<accession>K2NBL9</accession>
<organism evidence="2 3">
    <name type="scientific">Trypanosoma cruzi marinkellei</name>
    <dbReference type="NCBI Taxonomy" id="85056"/>
    <lineage>
        <taxon>Eukaryota</taxon>
        <taxon>Discoba</taxon>
        <taxon>Euglenozoa</taxon>
        <taxon>Kinetoplastea</taxon>
        <taxon>Metakinetoplastina</taxon>
        <taxon>Trypanosomatida</taxon>
        <taxon>Trypanosomatidae</taxon>
        <taxon>Trypanosoma</taxon>
        <taxon>Schizotrypanum</taxon>
    </lineage>
</organism>
<evidence type="ECO:0000256" key="1">
    <source>
        <dbReference type="SAM" id="MobiDB-lite"/>
    </source>
</evidence>
<keyword evidence="3" id="KW-1185">Reference proteome</keyword>
<feature type="region of interest" description="Disordered" evidence="1">
    <location>
        <begin position="1"/>
        <end position="69"/>
    </location>
</feature>
<protein>
    <submittedName>
        <fullName evidence="2">Mucin-associated surface protein (MASP), putative</fullName>
    </submittedName>
</protein>
<dbReference type="Proteomes" id="UP000007350">
    <property type="component" value="Unassembled WGS sequence"/>
</dbReference>
<comment type="caution">
    <text evidence="2">The sequence shown here is derived from an EMBL/GenBank/DDBJ whole genome shotgun (WGS) entry which is preliminary data.</text>
</comment>
<feature type="non-terminal residue" evidence="2">
    <location>
        <position position="150"/>
    </location>
</feature>
<evidence type="ECO:0000313" key="3">
    <source>
        <dbReference type="Proteomes" id="UP000007350"/>
    </source>
</evidence>
<dbReference type="EMBL" id="AHKC01020678">
    <property type="protein sequence ID" value="EKF26447.1"/>
    <property type="molecule type" value="Genomic_DNA"/>
</dbReference>
<dbReference type="AlphaFoldDB" id="K2NBL9"/>
<reference evidence="2 3" key="1">
    <citation type="journal article" date="2012" name="BMC Genomics">
        <title>Comparative genomic analysis of human infective Trypanosoma cruzi lineages with the bat-restricted subspecies T. cruzi marinkellei.</title>
        <authorList>
            <person name="Franzen O."/>
            <person name="Talavera-Lopez C."/>
            <person name="Ochaya S."/>
            <person name="Butler C.E."/>
            <person name="Messenger L.A."/>
            <person name="Lewis M.D."/>
            <person name="Llewellyn M.S."/>
            <person name="Marinkelle C.J."/>
            <person name="Tyler K.M."/>
            <person name="Miles M.A."/>
            <person name="Andersson B."/>
        </authorList>
    </citation>
    <scope>NUCLEOTIDE SEQUENCE [LARGE SCALE GENOMIC DNA]</scope>
    <source>
        <strain evidence="2 3">B7</strain>
    </source>
</reference>
<proteinExistence type="predicted"/>
<gene>
    <name evidence="2" type="ORF">MOQ_009857</name>
</gene>
<evidence type="ECO:0000313" key="2">
    <source>
        <dbReference type="EMBL" id="EKF26447.1"/>
    </source>
</evidence>